<gene>
    <name evidence="1" type="ORF">NCTC12929_00417</name>
</gene>
<organism evidence="1 2">
    <name type="scientific">Bergeyella zoohelcum</name>
    <dbReference type="NCBI Taxonomy" id="1015"/>
    <lineage>
        <taxon>Bacteria</taxon>
        <taxon>Pseudomonadati</taxon>
        <taxon>Bacteroidota</taxon>
        <taxon>Flavobacteriia</taxon>
        <taxon>Flavobacteriales</taxon>
        <taxon>Weeksellaceae</taxon>
        <taxon>Bergeyella</taxon>
    </lineage>
</organism>
<dbReference type="AlphaFoldDB" id="A0A7Z9CFB0"/>
<reference evidence="1 2" key="1">
    <citation type="submission" date="2018-11" db="EMBL/GenBank/DDBJ databases">
        <authorList>
            <consortium name="Pathogen Informatics"/>
        </authorList>
    </citation>
    <scope>NUCLEOTIDE SEQUENCE [LARGE SCALE GENOMIC DNA]</scope>
    <source>
        <strain evidence="1 2">NCTC12929</strain>
    </source>
</reference>
<protein>
    <submittedName>
        <fullName evidence="1">Uncharacterized protein</fullName>
    </submittedName>
</protein>
<dbReference type="EMBL" id="UYIV01000001">
    <property type="protein sequence ID" value="VDH03049.1"/>
    <property type="molecule type" value="Genomic_DNA"/>
</dbReference>
<sequence length="92" mass="10915">MATVLLLGCRAEELWLETHRRQYFRTLGETHKESFPYGSKFRDLFQRRDSIQHTENKEFTPLVLGKDAKLGENTPYIERPLHGKKRKNNLNN</sequence>
<proteinExistence type="predicted"/>
<evidence type="ECO:0000313" key="2">
    <source>
        <dbReference type="Proteomes" id="UP000270205"/>
    </source>
</evidence>
<dbReference type="Proteomes" id="UP000270205">
    <property type="component" value="Unassembled WGS sequence"/>
</dbReference>
<name>A0A7Z9CFB0_9FLAO</name>
<comment type="caution">
    <text evidence="1">The sequence shown here is derived from an EMBL/GenBank/DDBJ whole genome shotgun (WGS) entry which is preliminary data.</text>
</comment>
<accession>A0A7Z9CFB0</accession>
<dbReference type="RefSeq" id="WP_125150613.1">
    <property type="nucleotide sequence ID" value="NZ_UYIV01000001.1"/>
</dbReference>
<evidence type="ECO:0000313" key="1">
    <source>
        <dbReference type="EMBL" id="VDH03049.1"/>
    </source>
</evidence>